<dbReference type="PANTHER" id="PTHR12124:SF47">
    <property type="entry name" value="EXOSOME COMPONENT 10"/>
    <property type="match status" value="1"/>
</dbReference>
<name>A0A6A4ITC1_APOLU</name>
<dbReference type="SMART" id="SM00341">
    <property type="entry name" value="HRDC"/>
    <property type="match status" value="1"/>
</dbReference>
<evidence type="ECO:0000256" key="4">
    <source>
        <dbReference type="ARBA" id="ARBA00022801"/>
    </source>
</evidence>
<evidence type="ECO:0000256" key="6">
    <source>
        <dbReference type="ARBA" id="ARBA00022839"/>
    </source>
</evidence>
<dbReference type="GO" id="GO:0000166">
    <property type="term" value="F:nucleotide binding"/>
    <property type="evidence" value="ECO:0007669"/>
    <property type="project" value="InterPro"/>
</dbReference>
<dbReference type="InterPro" id="IPR012337">
    <property type="entry name" value="RNaseH-like_sf"/>
</dbReference>
<dbReference type="SUPFAM" id="SSF53098">
    <property type="entry name" value="Ribonuclease H-like"/>
    <property type="match status" value="1"/>
</dbReference>
<evidence type="ECO:0000256" key="1">
    <source>
        <dbReference type="ARBA" id="ARBA00004123"/>
    </source>
</evidence>
<evidence type="ECO:0000256" key="2">
    <source>
        <dbReference type="ARBA" id="ARBA00022552"/>
    </source>
</evidence>
<dbReference type="GO" id="GO:0071044">
    <property type="term" value="P:histone mRNA catabolic process"/>
    <property type="evidence" value="ECO:0007669"/>
    <property type="project" value="TreeGrafter"/>
</dbReference>
<dbReference type="GO" id="GO:0071051">
    <property type="term" value="P:poly(A)-dependent snoRNA 3'-end processing"/>
    <property type="evidence" value="ECO:0007669"/>
    <property type="project" value="TreeGrafter"/>
</dbReference>
<keyword evidence="4" id="KW-0378">Hydrolase</keyword>
<dbReference type="InterPro" id="IPR045092">
    <property type="entry name" value="Rrp6-like"/>
</dbReference>
<evidence type="ECO:0000256" key="7">
    <source>
        <dbReference type="ARBA" id="ARBA00023242"/>
    </source>
</evidence>
<evidence type="ECO:0000256" key="10">
    <source>
        <dbReference type="SAM" id="MobiDB-lite"/>
    </source>
</evidence>
<dbReference type="Pfam" id="PF00570">
    <property type="entry name" value="HRDC"/>
    <property type="match status" value="1"/>
</dbReference>
<evidence type="ECO:0000256" key="9">
    <source>
        <dbReference type="ARBA" id="ARBA00070365"/>
    </source>
</evidence>
<dbReference type="OrthoDB" id="2250022at2759"/>
<dbReference type="GO" id="GO:0005730">
    <property type="term" value="C:nucleolus"/>
    <property type="evidence" value="ECO:0007669"/>
    <property type="project" value="TreeGrafter"/>
</dbReference>
<evidence type="ECO:0000313" key="13">
    <source>
        <dbReference type="Proteomes" id="UP000466442"/>
    </source>
</evidence>
<dbReference type="Pfam" id="PF01612">
    <property type="entry name" value="DNA_pol_A_exo1"/>
    <property type="match status" value="1"/>
</dbReference>
<evidence type="ECO:0000313" key="12">
    <source>
        <dbReference type="EMBL" id="KAF6198145.1"/>
    </source>
</evidence>
<evidence type="ECO:0000256" key="5">
    <source>
        <dbReference type="ARBA" id="ARBA00022835"/>
    </source>
</evidence>
<evidence type="ECO:0000256" key="3">
    <source>
        <dbReference type="ARBA" id="ARBA00022722"/>
    </source>
</evidence>
<dbReference type="GO" id="GO:0071040">
    <property type="term" value="P:nuclear polyadenylation-dependent antisense transcript catabolic process"/>
    <property type="evidence" value="ECO:0007669"/>
    <property type="project" value="TreeGrafter"/>
</dbReference>
<dbReference type="GO" id="GO:0003727">
    <property type="term" value="F:single-stranded RNA binding"/>
    <property type="evidence" value="ECO:0007669"/>
    <property type="project" value="TreeGrafter"/>
</dbReference>
<dbReference type="InterPro" id="IPR002562">
    <property type="entry name" value="3'-5'_exonuclease_dom"/>
</dbReference>
<dbReference type="GO" id="GO:0071038">
    <property type="term" value="P:TRAMP-dependent tRNA surveillance pathway"/>
    <property type="evidence" value="ECO:0007669"/>
    <property type="project" value="TreeGrafter"/>
</dbReference>
<dbReference type="GO" id="GO:0071035">
    <property type="term" value="P:nuclear polyadenylation-dependent rRNA catabolic process"/>
    <property type="evidence" value="ECO:0007669"/>
    <property type="project" value="TreeGrafter"/>
</dbReference>
<feature type="domain" description="HRDC" evidence="11">
    <location>
        <begin position="466"/>
        <end position="546"/>
    </location>
</feature>
<dbReference type="FunFam" id="1.10.150.80:FF:000001">
    <property type="entry name" value="Putative exosome component 10"/>
    <property type="match status" value="1"/>
</dbReference>
<keyword evidence="6" id="KW-0269">Exonuclease</keyword>
<keyword evidence="2" id="KW-0698">rRNA processing</keyword>
<dbReference type="PROSITE" id="PS50967">
    <property type="entry name" value="HRDC"/>
    <property type="match status" value="1"/>
</dbReference>
<dbReference type="GO" id="GO:0000467">
    <property type="term" value="P:exonucleolytic trimming to generate mature 3'-end of 5.8S rRNA from tricistronic rRNA transcript (SSU-rRNA, 5.8S rRNA, LSU-rRNA)"/>
    <property type="evidence" value="ECO:0007669"/>
    <property type="project" value="InterPro"/>
</dbReference>
<dbReference type="InterPro" id="IPR036397">
    <property type="entry name" value="RNaseH_sf"/>
</dbReference>
<dbReference type="InterPro" id="IPR049559">
    <property type="entry name" value="Rrp6p-like_exo"/>
</dbReference>
<dbReference type="CDD" id="cd06147">
    <property type="entry name" value="Rrp6p_like_exo"/>
    <property type="match status" value="1"/>
</dbReference>
<feature type="compositionally biased region" description="Polar residues" evidence="10">
    <location>
        <begin position="768"/>
        <end position="781"/>
    </location>
</feature>
<keyword evidence="3" id="KW-0540">Nuclease</keyword>
<protein>
    <recommendedName>
        <fullName evidence="9">Exosome complex component 10 homolog</fullName>
    </recommendedName>
</protein>
<feature type="compositionally biased region" description="Polar residues" evidence="10">
    <location>
        <begin position="674"/>
        <end position="686"/>
    </location>
</feature>
<dbReference type="Gene3D" id="1.10.150.80">
    <property type="entry name" value="HRDC domain"/>
    <property type="match status" value="1"/>
</dbReference>
<dbReference type="GO" id="GO:0071037">
    <property type="term" value="P:nuclear polyadenylation-dependent snRNA catabolic process"/>
    <property type="evidence" value="ECO:0007669"/>
    <property type="project" value="TreeGrafter"/>
</dbReference>
<comment type="caution">
    <text evidence="12">The sequence shown here is derived from an EMBL/GenBank/DDBJ whole genome shotgun (WGS) entry which is preliminary data.</text>
</comment>
<sequence>MEPSDNVEEDSGLVKEDDLFPGCSDMDEFLQAGYPVIMEGIRCSNALPQDKQFGYLKTFPEFNEVMKAQGKHLQEIMQKIITYCGIKKQIAEQQPSEQFDVVTDLNDKLLDRVVENLTKIDGTRFNPNEDFGESSKKVSGSWNKNNLLAAAMTKEREGEEITQLVTKSRTIRPQVLFKDKIDNRDVPWVPKIKEKPNQLKQLALIIDVNDLDEEYYRHPYEYELSLWKPPEAWLVPHENIEMPKGVKDTPFLFVETEEQLDSLLEELKKVKIFSVDLEHHSFRSYLGFVCLMQISTEGKDFLIDTLQLRHKMYILNEVFSKPDVIKVFHGASNDIEWLQRDFNIYVVGMFDTYCASKILEYPKLSLAYLLHKFCNIDANKKFQLFDWRIRPLPDNAIQYAREDTHYLLYIFKNVVNELIEKGMNKTQLLEVAFMNSCQTCQKVYMKPRWNQNSHMPLYHRMKRHFDNRQLYALKELFKWRDTIAREEDESTGYVLPNHMMMQICQTLPRELQGILACCNPIPPLVRQHVGTIHQIVLRAKEQPLVKSVTEMEAQSAKSSQFSASRDVDLEIRLNTYVHDTANVEFRDDLPTLLDGTLPELGDPPEVKPKLSLLVKSVVYVDDVDELANAVVKINFIPPYERYKQILPYSIQQEKEEQEKKTKIIEDRMEKSTEKQYATTVKETSPSPRKRRADEEQNTTHNRKNKGSTPLIAQAGAQKRIKTIDISIPEEDVDSILPLINANQKIKQEREDEELASRVGSSGGSISSFQRKSTPKQRSSGGHQDGGFPSTPSRGNHSFRGRGGPSPQRHSRSSQGDSQGQGSNHESEGFTPFDYGSVNFNKFHSGSSGKISMGGGSNNRGGKNRGGKNRQFRGKQFNKGKRGGQRGAGKW</sequence>
<accession>A0A6A4ITC1</accession>
<dbReference type="GO" id="GO:0000176">
    <property type="term" value="C:nuclear exosome (RNase complex)"/>
    <property type="evidence" value="ECO:0007669"/>
    <property type="project" value="InterPro"/>
</dbReference>
<dbReference type="GO" id="GO:0000175">
    <property type="term" value="F:3'-5'-RNA exonuclease activity"/>
    <property type="evidence" value="ECO:0007669"/>
    <property type="project" value="InterPro"/>
</dbReference>
<comment type="similarity">
    <text evidence="8">Belongs to the exosome component 10/RRP6 family.</text>
</comment>
<evidence type="ECO:0000256" key="8">
    <source>
        <dbReference type="ARBA" id="ARBA00043957"/>
    </source>
</evidence>
<dbReference type="Proteomes" id="UP000466442">
    <property type="component" value="Linkage Group LG16"/>
</dbReference>
<dbReference type="FunFam" id="3.30.420.10:FF:000059">
    <property type="entry name" value="Exosome complex exonuclease Rrp6"/>
    <property type="match status" value="1"/>
</dbReference>
<dbReference type="Gene3D" id="3.30.420.10">
    <property type="entry name" value="Ribonuclease H-like superfamily/Ribonuclease H"/>
    <property type="match status" value="1"/>
</dbReference>
<dbReference type="SUPFAM" id="SSF47819">
    <property type="entry name" value="HRDC-like"/>
    <property type="match status" value="1"/>
</dbReference>
<dbReference type="Pfam" id="PF08066">
    <property type="entry name" value="PMC2NT"/>
    <property type="match status" value="1"/>
</dbReference>
<dbReference type="SMART" id="SM00474">
    <property type="entry name" value="35EXOc"/>
    <property type="match status" value="1"/>
</dbReference>
<feature type="compositionally biased region" description="Low complexity" evidence="10">
    <location>
        <begin position="812"/>
        <end position="822"/>
    </location>
</feature>
<feature type="compositionally biased region" description="Basic residues" evidence="10">
    <location>
        <begin position="861"/>
        <end position="883"/>
    </location>
</feature>
<feature type="region of interest" description="Disordered" evidence="10">
    <location>
        <begin position="666"/>
        <end position="715"/>
    </location>
</feature>
<gene>
    <name evidence="12" type="ORF">GE061_007892</name>
</gene>
<proteinExistence type="inferred from homology"/>
<keyword evidence="7" id="KW-0539">Nucleus</keyword>
<reference evidence="12" key="1">
    <citation type="journal article" date="2021" name="Mol. Ecol. Resour.">
        <title>Apolygus lucorum genome provides insights into omnivorousness and mesophyll feeding.</title>
        <authorList>
            <person name="Liu Y."/>
            <person name="Liu H."/>
            <person name="Wang H."/>
            <person name="Huang T."/>
            <person name="Liu B."/>
            <person name="Yang B."/>
            <person name="Yin L."/>
            <person name="Li B."/>
            <person name="Zhang Y."/>
            <person name="Zhang S."/>
            <person name="Jiang F."/>
            <person name="Zhang X."/>
            <person name="Ren Y."/>
            <person name="Wang B."/>
            <person name="Wang S."/>
            <person name="Lu Y."/>
            <person name="Wu K."/>
            <person name="Fan W."/>
            <person name="Wang G."/>
        </authorList>
    </citation>
    <scope>NUCLEOTIDE SEQUENCE</scope>
    <source>
        <strain evidence="12">12Hb</strain>
    </source>
</reference>
<dbReference type="InterPro" id="IPR010997">
    <property type="entry name" value="HRDC-like_sf"/>
</dbReference>
<dbReference type="GO" id="GO:0071036">
    <property type="term" value="P:nuclear polyadenylation-dependent snoRNA catabolic process"/>
    <property type="evidence" value="ECO:0007669"/>
    <property type="project" value="TreeGrafter"/>
</dbReference>
<dbReference type="AlphaFoldDB" id="A0A6A4ITC1"/>
<dbReference type="InterPro" id="IPR012588">
    <property type="entry name" value="Exosome-assoc_fac_Rrp6_N"/>
</dbReference>
<comment type="subcellular location">
    <subcellularLocation>
        <location evidence="1">Nucleus</location>
    </subcellularLocation>
</comment>
<feature type="region of interest" description="Disordered" evidence="10">
    <location>
        <begin position="746"/>
        <end position="890"/>
    </location>
</feature>
<dbReference type="EMBL" id="WIXP02000016">
    <property type="protein sequence ID" value="KAF6198145.1"/>
    <property type="molecule type" value="Genomic_DNA"/>
</dbReference>
<dbReference type="InterPro" id="IPR044876">
    <property type="entry name" value="HRDC_dom_sf"/>
</dbReference>
<evidence type="ECO:0000259" key="11">
    <source>
        <dbReference type="PROSITE" id="PS50967"/>
    </source>
</evidence>
<keyword evidence="13" id="KW-1185">Reference proteome</keyword>
<keyword evidence="5" id="KW-0271">Exosome</keyword>
<dbReference type="PANTHER" id="PTHR12124">
    <property type="entry name" value="POLYMYOSITIS/SCLERODERMA AUTOANTIGEN-RELATED"/>
    <property type="match status" value="1"/>
</dbReference>
<organism evidence="12 13">
    <name type="scientific">Apolygus lucorum</name>
    <name type="common">Small green plant bug</name>
    <name type="synonym">Lygocoris lucorum</name>
    <dbReference type="NCBI Taxonomy" id="248454"/>
    <lineage>
        <taxon>Eukaryota</taxon>
        <taxon>Metazoa</taxon>
        <taxon>Ecdysozoa</taxon>
        <taxon>Arthropoda</taxon>
        <taxon>Hexapoda</taxon>
        <taxon>Insecta</taxon>
        <taxon>Pterygota</taxon>
        <taxon>Neoptera</taxon>
        <taxon>Paraneoptera</taxon>
        <taxon>Hemiptera</taxon>
        <taxon>Heteroptera</taxon>
        <taxon>Panheteroptera</taxon>
        <taxon>Cimicomorpha</taxon>
        <taxon>Miridae</taxon>
        <taxon>Mirini</taxon>
        <taxon>Apolygus</taxon>
    </lineage>
</organism>
<dbReference type="InterPro" id="IPR002121">
    <property type="entry name" value="HRDC_dom"/>
</dbReference>
<dbReference type="GO" id="GO:0071039">
    <property type="term" value="P:nuclear polyadenylation-dependent CUT catabolic process"/>
    <property type="evidence" value="ECO:0007669"/>
    <property type="project" value="TreeGrafter"/>
</dbReference>